<name>A0A9D1RF98_9FIRM</name>
<dbReference type="Proteomes" id="UP000824205">
    <property type="component" value="Unassembled WGS sequence"/>
</dbReference>
<evidence type="ECO:0000259" key="3">
    <source>
        <dbReference type="PROSITE" id="PS51186"/>
    </source>
</evidence>
<keyword evidence="1" id="KW-0808">Transferase</keyword>
<accession>A0A9D1RF98</accession>
<feature type="domain" description="N-acetyltransferase" evidence="3">
    <location>
        <begin position="4"/>
        <end position="154"/>
    </location>
</feature>
<reference evidence="4" key="1">
    <citation type="journal article" date="2021" name="PeerJ">
        <title>Extensive microbial diversity within the chicken gut microbiome revealed by metagenomics and culture.</title>
        <authorList>
            <person name="Gilroy R."/>
            <person name="Ravi A."/>
            <person name="Getino M."/>
            <person name="Pursley I."/>
            <person name="Horton D.L."/>
            <person name="Alikhan N.F."/>
            <person name="Baker D."/>
            <person name="Gharbi K."/>
            <person name="Hall N."/>
            <person name="Watson M."/>
            <person name="Adriaenssens E.M."/>
            <person name="Foster-Nyarko E."/>
            <person name="Jarju S."/>
            <person name="Secka A."/>
            <person name="Antonio M."/>
            <person name="Oren A."/>
            <person name="Chaudhuri R.R."/>
            <person name="La Ragione R."/>
            <person name="Hildebrand F."/>
            <person name="Pallen M.J."/>
        </authorList>
    </citation>
    <scope>NUCLEOTIDE SEQUENCE</scope>
    <source>
        <strain evidence="4">421</strain>
    </source>
</reference>
<dbReference type="PANTHER" id="PTHR43420:SF12">
    <property type="entry name" value="N-ACETYLTRANSFERASE DOMAIN-CONTAINING PROTEIN"/>
    <property type="match status" value="1"/>
</dbReference>
<dbReference type="PANTHER" id="PTHR43420">
    <property type="entry name" value="ACETYLTRANSFERASE"/>
    <property type="match status" value="1"/>
</dbReference>
<dbReference type="SUPFAM" id="SSF55729">
    <property type="entry name" value="Acyl-CoA N-acyltransferases (Nat)"/>
    <property type="match status" value="1"/>
</dbReference>
<proteinExistence type="predicted"/>
<organism evidence="4 5">
    <name type="scientific">Candidatus Eubacterium faecipullorum</name>
    <dbReference type="NCBI Taxonomy" id="2838571"/>
    <lineage>
        <taxon>Bacteria</taxon>
        <taxon>Bacillati</taxon>
        <taxon>Bacillota</taxon>
        <taxon>Clostridia</taxon>
        <taxon>Eubacteriales</taxon>
        <taxon>Eubacteriaceae</taxon>
        <taxon>Eubacterium</taxon>
    </lineage>
</organism>
<dbReference type="InterPro" id="IPR016181">
    <property type="entry name" value="Acyl_CoA_acyltransferase"/>
</dbReference>
<evidence type="ECO:0000256" key="2">
    <source>
        <dbReference type="ARBA" id="ARBA00023315"/>
    </source>
</evidence>
<gene>
    <name evidence="4" type="ORF">IAA48_03715</name>
</gene>
<dbReference type="EMBL" id="DXGE01000015">
    <property type="protein sequence ID" value="HIW85582.1"/>
    <property type="molecule type" value="Genomic_DNA"/>
</dbReference>
<protein>
    <submittedName>
        <fullName evidence="4">GNAT family N-acetyltransferase</fullName>
    </submittedName>
</protein>
<dbReference type="CDD" id="cd04301">
    <property type="entry name" value="NAT_SF"/>
    <property type="match status" value="1"/>
</dbReference>
<dbReference type="PROSITE" id="PS51186">
    <property type="entry name" value="GNAT"/>
    <property type="match status" value="1"/>
</dbReference>
<reference evidence="4" key="2">
    <citation type="submission" date="2021-04" db="EMBL/GenBank/DDBJ databases">
        <authorList>
            <person name="Gilroy R."/>
        </authorList>
    </citation>
    <scope>NUCLEOTIDE SEQUENCE</scope>
    <source>
        <strain evidence="4">421</strain>
    </source>
</reference>
<evidence type="ECO:0000313" key="4">
    <source>
        <dbReference type="EMBL" id="HIW85582.1"/>
    </source>
</evidence>
<dbReference type="AlphaFoldDB" id="A0A9D1RF98"/>
<keyword evidence="2" id="KW-0012">Acyltransferase</keyword>
<dbReference type="Pfam" id="PF00583">
    <property type="entry name" value="Acetyltransf_1"/>
    <property type="match status" value="1"/>
</dbReference>
<comment type="caution">
    <text evidence="4">The sequence shown here is derived from an EMBL/GenBank/DDBJ whole genome shotgun (WGS) entry which is preliminary data.</text>
</comment>
<sequence length="160" mass="18680">MENLRIKRLSVSELPLLTGLFKYKDMDRMIKENTESMENGIIDIFGLFQGRRLIGELRVKYKSEDEREAIPGKRAYLYAFRILKKEQGKGYGKCLLQEVISKLCAAGYSEFTVGVEDDNERAIHIYKELGFDNIIARKYETYEGYGYEYSLYLKTMCFSV</sequence>
<dbReference type="InterPro" id="IPR000182">
    <property type="entry name" value="GNAT_dom"/>
</dbReference>
<dbReference type="Gene3D" id="3.40.630.30">
    <property type="match status" value="1"/>
</dbReference>
<evidence type="ECO:0000256" key="1">
    <source>
        <dbReference type="ARBA" id="ARBA00022679"/>
    </source>
</evidence>
<evidence type="ECO:0000313" key="5">
    <source>
        <dbReference type="Proteomes" id="UP000824205"/>
    </source>
</evidence>
<dbReference type="InterPro" id="IPR050680">
    <property type="entry name" value="YpeA/RimI_acetyltransf"/>
</dbReference>
<dbReference type="GO" id="GO:0016747">
    <property type="term" value="F:acyltransferase activity, transferring groups other than amino-acyl groups"/>
    <property type="evidence" value="ECO:0007669"/>
    <property type="project" value="InterPro"/>
</dbReference>